<keyword evidence="1" id="KW-0175">Coiled coil</keyword>
<dbReference type="AlphaFoldDB" id="A0AAD3RYF0"/>
<keyword evidence="3" id="KW-1185">Reference proteome</keyword>
<dbReference type="EMBL" id="BSYO01000002">
    <property type="protein sequence ID" value="GMH00575.1"/>
    <property type="molecule type" value="Genomic_DNA"/>
</dbReference>
<organism evidence="2 3">
    <name type="scientific">Nepenthes gracilis</name>
    <name type="common">Slender pitcher plant</name>
    <dbReference type="NCBI Taxonomy" id="150966"/>
    <lineage>
        <taxon>Eukaryota</taxon>
        <taxon>Viridiplantae</taxon>
        <taxon>Streptophyta</taxon>
        <taxon>Embryophyta</taxon>
        <taxon>Tracheophyta</taxon>
        <taxon>Spermatophyta</taxon>
        <taxon>Magnoliopsida</taxon>
        <taxon>eudicotyledons</taxon>
        <taxon>Gunneridae</taxon>
        <taxon>Pentapetalae</taxon>
        <taxon>Caryophyllales</taxon>
        <taxon>Nepenthaceae</taxon>
        <taxon>Nepenthes</taxon>
    </lineage>
</organism>
<comment type="caution">
    <text evidence="2">The sequence shown here is derived from an EMBL/GenBank/DDBJ whole genome shotgun (WGS) entry which is preliminary data.</text>
</comment>
<gene>
    <name evidence="2" type="ORF">Nepgr_002414</name>
</gene>
<reference evidence="2" key="1">
    <citation type="submission" date="2023-05" db="EMBL/GenBank/DDBJ databases">
        <title>Nepenthes gracilis genome sequencing.</title>
        <authorList>
            <person name="Fukushima K."/>
        </authorList>
    </citation>
    <scope>NUCLEOTIDE SEQUENCE</scope>
    <source>
        <strain evidence="2">SING2019-196</strain>
    </source>
</reference>
<evidence type="ECO:0000313" key="2">
    <source>
        <dbReference type="EMBL" id="GMH00575.1"/>
    </source>
</evidence>
<dbReference type="Proteomes" id="UP001279734">
    <property type="component" value="Unassembled WGS sequence"/>
</dbReference>
<accession>A0AAD3RYF0</accession>
<dbReference type="PANTHER" id="PTHR33601:SF22">
    <property type="entry name" value="PROTEIN LITTLE ZIPPER 1"/>
    <property type="match status" value="1"/>
</dbReference>
<protein>
    <submittedName>
        <fullName evidence="2">Uncharacterized protein</fullName>
    </submittedName>
</protein>
<proteinExistence type="predicted"/>
<evidence type="ECO:0000256" key="1">
    <source>
        <dbReference type="SAM" id="Coils"/>
    </source>
</evidence>
<dbReference type="InterPro" id="IPR039312">
    <property type="entry name" value="ZPR"/>
</dbReference>
<sequence length="137" mass="15860">MLSFSPSIPPYINSASLSLSAEMCMNFSELRPVDFAYRSRRQGRRSFQIHRLKRGRRWPRGANGKESLGFKTKMASKNLELYLQNQSIMKENQELREKAILLNRENQTLLTQLQKFLTNLHGSNRDDSNNSNGSNDH</sequence>
<name>A0AAD3RYF0_NEPGR</name>
<feature type="coiled-coil region" evidence="1">
    <location>
        <begin position="78"/>
        <end position="112"/>
    </location>
</feature>
<evidence type="ECO:0000313" key="3">
    <source>
        <dbReference type="Proteomes" id="UP001279734"/>
    </source>
</evidence>
<dbReference type="PANTHER" id="PTHR33601">
    <property type="entry name" value="PROTEIN LITTLE ZIPPER 4"/>
    <property type="match status" value="1"/>
</dbReference>